<reference evidence="1 2" key="2">
    <citation type="journal article" date="2022" name="Mol. Ecol. Resour.">
        <title>The genomes of chicory, endive, great burdock and yacon provide insights into Asteraceae paleo-polyploidization history and plant inulin production.</title>
        <authorList>
            <person name="Fan W."/>
            <person name="Wang S."/>
            <person name="Wang H."/>
            <person name="Wang A."/>
            <person name="Jiang F."/>
            <person name="Liu H."/>
            <person name="Zhao H."/>
            <person name="Xu D."/>
            <person name="Zhang Y."/>
        </authorList>
    </citation>
    <scope>NUCLEOTIDE SEQUENCE [LARGE SCALE GENOMIC DNA]</scope>
    <source>
        <strain evidence="2">cv. Niubang</strain>
    </source>
</reference>
<evidence type="ECO:0000313" key="2">
    <source>
        <dbReference type="Proteomes" id="UP001055879"/>
    </source>
</evidence>
<evidence type="ECO:0000313" key="1">
    <source>
        <dbReference type="EMBL" id="KAI3697117.1"/>
    </source>
</evidence>
<protein>
    <submittedName>
        <fullName evidence="1">Uncharacterized protein</fullName>
    </submittedName>
</protein>
<reference evidence="2" key="1">
    <citation type="journal article" date="2022" name="Mol. Ecol. Resour.">
        <title>The genomes of chicory, endive, great burdock and yacon provide insights into Asteraceae palaeo-polyploidization history and plant inulin production.</title>
        <authorList>
            <person name="Fan W."/>
            <person name="Wang S."/>
            <person name="Wang H."/>
            <person name="Wang A."/>
            <person name="Jiang F."/>
            <person name="Liu H."/>
            <person name="Zhao H."/>
            <person name="Xu D."/>
            <person name="Zhang Y."/>
        </authorList>
    </citation>
    <scope>NUCLEOTIDE SEQUENCE [LARGE SCALE GENOMIC DNA]</scope>
    <source>
        <strain evidence="2">cv. Niubang</strain>
    </source>
</reference>
<keyword evidence="2" id="KW-1185">Reference proteome</keyword>
<comment type="caution">
    <text evidence="1">The sequence shown here is derived from an EMBL/GenBank/DDBJ whole genome shotgun (WGS) entry which is preliminary data.</text>
</comment>
<accession>A0ACB8ZGI9</accession>
<dbReference type="EMBL" id="CM042056">
    <property type="protein sequence ID" value="KAI3697117.1"/>
    <property type="molecule type" value="Genomic_DNA"/>
</dbReference>
<name>A0ACB8ZGI9_ARCLA</name>
<organism evidence="1 2">
    <name type="scientific">Arctium lappa</name>
    <name type="common">Greater burdock</name>
    <name type="synonym">Lappa major</name>
    <dbReference type="NCBI Taxonomy" id="4217"/>
    <lineage>
        <taxon>Eukaryota</taxon>
        <taxon>Viridiplantae</taxon>
        <taxon>Streptophyta</taxon>
        <taxon>Embryophyta</taxon>
        <taxon>Tracheophyta</taxon>
        <taxon>Spermatophyta</taxon>
        <taxon>Magnoliopsida</taxon>
        <taxon>eudicotyledons</taxon>
        <taxon>Gunneridae</taxon>
        <taxon>Pentapetalae</taxon>
        <taxon>asterids</taxon>
        <taxon>campanulids</taxon>
        <taxon>Asterales</taxon>
        <taxon>Asteraceae</taxon>
        <taxon>Carduoideae</taxon>
        <taxon>Cardueae</taxon>
        <taxon>Arctiinae</taxon>
        <taxon>Arctium</taxon>
    </lineage>
</organism>
<proteinExistence type="predicted"/>
<sequence length="175" mass="19773">MVNTAELKEAAKIVQEVLTDLEIVETLIKAKHDTPKVSSKAKGVVIKEQDEALARKMQADIEKEERVQVEKDREMAKALAAELNEAYQQSLATELAQKKAASLKKSVVIKTAAKKRQPSKTFLGTQERNKMITFLKGVVGVRKEMFSKMTFEQIKELYNFEMTKLQGNETILSTR</sequence>
<gene>
    <name evidence="1" type="ORF">L6452_29878</name>
</gene>
<dbReference type="Proteomes" id="UP001055879">
    <property type="component" value="Linkage Group LG10"/>
</dbReference>